<protein>
    <submittedName>
        <fullName evidence="7">Radical SAM protein</fullName>
    </submittedName>
</protein>
<sequence>MREMSPKMLEKMGRLVNRMIELRTEGGGKPFIIGHLITQQCMCKCRSCLWRHNDWKDVPAEAIKKFYAEAAEEGFLACAISGGEPFLRKDLGEILRFIKEKTDISILLFTTGWFLEERMDEILPHIDMLVMSLDSARPERHDEIRGLPGLYDRLMKGIEQVKRKYPELSLQFNVCVQKGIAEEIDDLINLAKKKDLRISFDVITEFRHGKSGGHFVETDMGLPLPELQRVCARLLEKKREGAPILNSELYFKYFIDGKPGYKCHLPKLGICMVDSRGYVEDCLNLDTPIANIQEMPLKEIMELPRFKQLRIDAENCCSCNSPNMVDLSFVWEDPMRVFEPGGIKLG</sequence>
<gene>
    <name evidence="7" type="ORF">C4520_07670</name>
</gene>
<proteinExistence type="predicted"/>
<dbReference type="CDD" id="cd01335">
    <property type="entry name" value="Radical_SAM"/>
    <property type="match status" value="1"/>
</dbReference>
<dbReference type="GO" id="GO:0046872">
    <property type="term" value="F:metal ion binding"/>
    <property type="evidence" value="ECO:0007669"/>
    <property type="project" value="UniProtKB-KW"/>
</dbReference>
<dbReference type="PANTHER" id="PTHR11228">
    <property type="entry name" value="RADICAL SAM DOMAIN PROTEIN"/>
    <property type="match status" value="1"/>
</dbReference>
<reference evidence="7 8" key="1">
    <citation type="journal article" date="2017" name="ISME J.">
        <title>Energy and carbon metabolisms in a deep terrestrial subsurface fluid microbial community.</title>
        <authorList>
            <person name="Momper L."/>
            <person name="Jungbluth S.P."/>
            <person name="Lee M.D."/>
            <person name="Amend J.P."/>
        </authorList>
    </citation>
    <scope>NUCLEOTIDE SEQUENCE [LARGE SCALE GENOMIC DNA]</scope>
    <source>
        <strain evidence="7">SURF_5</strain>
    </source>
</reference>
<accession>A0A3A4NQP5</accession>
<feature type="domain" description="Radical SAM core" evidence="6">
    <location>
        <begin position="24"/>
        <end position="248"/>
    </location>
</feature>
<dbReference type="Proteomes" id="UP000265882">
    <property type="component" value="Unassembled WGS sequence"/>
</dbReference>
<dbReference type="InterPro" id="IPR007197">
    <property type="entry name" value="rSAM"/>
</dbReference>
<comment type="cofactor">
    <cofactor evidence="1">
        <name>[4Fe-4S] cluster</name>
        <dbReference type="ChEBI" id="CHEBI:49883"/>
    </cofactor>
</comment>
<dbReference type="Pfam" id="PF04055">
    <property type="entry name" value="Radical_SAM"/>
    <property type="match status" value="1"/>
</dbReference>
<dbReference type="InterPro" id="IPR058240">
    <property type="entry name" value="rSAM_sf"/>
</dbReference>
<dbReference type="InterPro" id="IPR013785">
    <property type="entry name" value="Aldolase_TIM"/>
</dbReference>
<keyword evidence="5" id="KW-0411">Iron-sulfur</keyword>
<keyword evidence="3" id="KW-0479">Metal-binding</keyword>
<keyword evidence="4" id="KW-0408">Iron</keyword>
<evidence type="ECO:0000256" key="3">
    <source>
        <dbReference type="ARBA" id="ARBA00022723"/>
    </source>
</evidence>
<comment type="caution">
    <text evidence="7">The sequence shown here is derived from an EMBL/GenBank/DDBJ whole genome shotgun (WGS) entry which is preliminary data.</text>
</comment>
<organism evidence="7 8">
    <name type="scientific">Abyssobacteria bacterium (strain SURF_5)</name>
    <dbReference type="NCBI Taxonomy" id="2093360"/>
    <lineage>
        <taxon>Bacteria</taxon>
        <taxon>Pseudomonadati</taxon>
        <taxon>Candidatus Hydrogenedentota</taxon>
        <taxon>Candidatus Abyssobacteria</taxon>
    </lineage>
</organism>
<keyword evidence="2" id="KW-0949">S-adenosyl-L-methionine</keyword>
<evidence type="ECO:0000256" key="5">
    <source>
        <dbReference type="ARBA" id="ARBA00023014"/>
    </source>
</evidence>
<dbReference type="SUPFAM" id="SSF102114">
    <property type="entry name" value="Radical SAM enzymes"/>
    <property type="match status" value="1"/>
</dbReference>
<dbReference type="GO" id="GO:0003824">
    <property type="term" value="F:catalytic activity"/>
    <property type="evidence" value="ECO:0007669"/>
    <property type="project" value="InterPro"/>
</dbReference>
<dbReference type="InterPro" id="IPR050377">
    <property type="entry name" value="Radical_SAM_PqqE_MftC-like"/>
</dbReference>
<evidence type="ECO:0000259" key="6">
    <source>
        <dbReference type="PROSITE" id="PS51918"/>
    </source>
</evidence>
<evidence type="ECO:0000313" key="8">
    <source>
        <dbReference type="Proteomes" id="UP000265882"/>
    </source>
</evidence>
<dbReference type="SFLD" id="SFLDS00029">
    <property type="entry name" value="Radical_SAM"/>
    <property type="match status" value="1"/>
</dbReference>
<evidence type="ECO:0000313" key="7">
    <source>
        <dbReference type="EMBL" id="RJP22893.1"/>
    </source>
</evidence>
<dbReference type="Gene3D" id="3.20.20.70">
    <property type="entry name" value="Aldolase class I"/>
    <property type="match status" value="1"/>
</dbReference>
<dbReference type="EMBL" id="QZKU01000053">
    <property type="protein sequence ID" value="RJP22893.1"/>
    <property type="molecule type" value="Genomic_DNA"/>
</dbReference>
<evidence type="ECO:0000256" key="2">
    <source>
        <dbReference type="ARBA" id="ARBA00022691"/>
    </source>
</evidence>
<dbReference type="PROSITE" id="PS51918">
    <property type="entry name" value="RADICAL_SAM"/>
    <property type="match status" value="1"/>
</dbReference>
<dbReference type="PANTHER" id="PTHR11228:SF34">
    <property type="entry name" value="TUNGSTEN-CONTAINING ALDEHYDE FERREDOXIN OXIDOREDUCTASE COFACTOR MODIFYING PROTEIN"/>
    <property type="match status" value="1"/>
</dbReference>
<dbReference type="SFLD" id="SFLDG01067">
    <property type="entry name" value="SPASM/twitch_domain_containing"/>
    <property type="match status" value="1"/>
</dbReference>
<dbReference type="AlphaFoldDB" id="A0A3A4NQP5"/>
<evidence type="ECO:0000256" key="1">
    <source>
        <dbReference type="ARBA" id="ARBA00001966"/>
    </source>
</evidence>
<name>A0A3A4NQP5_ABYX5</name>
<evidence type="ECO:0000256" key="4">
    <source>
        <dbReference type="ARBA" id="ARBA00023004"/>
    </source>
</evidence>
<dbReference type="GO" id="GO:0051536">
    <property type="term" value="F:iron-sulfur cluster binding"/>
    <property type="evidence" value="ECO:0007669"/>
    <property type="project" value="UniProtKB-KW"/>
</dbReference>